<dbReference type="GO" id="GO:0004326">
    <property type="term" value="F:tetrahydrofolylpolyglutamate synthase activity"/>
    <property type="evidence" value="ECO:0007669"/>
    <property type="project" value="UniProtKB-EC"/>
</dbReference>
<dbReference type="InterPro" id="IPR001645">
    <property type="entry name" value="Folylpolyglutamate_synth"/>
</dbReference>
<keyword evidence="14" id="KW-0460">Magnesium</keyword>
<evidence type="ECO:0000256" key="14">
    <source>
        <dbReference type="ARBA" id="ARBA00022842"/>
    </source>
</evidence>
<evidence type="ECO:0000256" key="2">
    <source>
        <dbReference type="ARBA" id="ARBA00002714"/>
    </source>
</evidence>
<comment type="catalytic activity">
    <reaction evidence="20">
        <text>10-formyltetrahydrofolyl-(gamma-L-Glu)(n) + L-glutamate + ATP = 10-formyltetrahydrofolyl-(gamma-L-Glu)(n+1) + ADP + phosphate + H(+)</text>
        <dbReference type="Rhea" id="RHEA:51904"/>
        <dbReference type="Rhea" id="RHEA-COMP:13088"/>
        <dbReference type="Rhea" id="RHEA-COMP:14300"/>
        <dbReference type="ChEBI" id="CHEBI:15378"/>
        <dbReference type="ChEBI" id="CHEBI:29985"/>
        <dbReference type="ChEBI" id="CHEBI:30616"/>
        <dbReference type="ChEBI" id="CHEBI:43474"/>
        <dbReference type="ChEBI" id="CHEBI:134413"/>
        <dbReference type="ChEBI" id="CHEBI:456216"/>
        <dbReference type="EC" id="6.3.2.17"/>
    </reaction>
</comment>
<dbReference type="PANTHER" id="PTHR11136:SF0">
    <property type="entry name" value="DIHYDROFOLATE SYNTHETASE-RELATED"/>
    <property type="match status" value="1"/>
</dbReference>
<feature type="domain" description="Mur ligase central" evidence="23">
    <location>
        <begin position="54"/>
        <end position="226"/>
    </location>
</feature>
<dbReference type="GO" id="GO:0005737">
    <property type="term" value="C:cytoplasm"/>
    <property type="evidence" value="ECO:0007669"/>
    <property type="project" value="TreeGrafter"/>
</dbReference>
<comment type="cofactor">
    <cofactor evidence="1">
        <name>Mg(2+)</name>
        <dbReference type="ChEBI" id="CHEBI:18420"/>
    </cofactor>
</comment>
<comment type="function">
    <text evidence="2">Functions in two distinct reactions of the de novo folate biosynthetic pathway. Catalyzes the addition of a glutamate residue to dihydropteroate (7,8-dihydropteroate or H2Pte) to form dihydrofolate (7,8-dihydrofolate monoglutamate or H2Pte-Glu). Also catalyzes successive additions of L-glutamate to tetrahydrofolate or 10-formyltetrahydrofolate or 5,10-methylenetetrahydrofolate, leading to folylpolyglutamate derivatives.</text>
</comment>
<evidence type="ECO:0000256" key="7">
    <source>
        <dbReference type="ARBA" id="ARBA00013023"/>
    </source>
</evidence>
<organism evidence="24 25">
    <name type="scientific">Candidatus Muproteobacteria bacterium RBG_16_60_9</name>
    <dbReference type="NCBI Taxonomy" id="1817755"/>
    <lineage>
        <taxon>Bacteria</taxon>
        <taxon>Pseudomonadati</taxon>
        <taxon>Pseudomonadota</taxon>
        <taxon>Candidatus Muproteobacteria</taxon>
    </lineage>
</organism>
<evidence type="ECO:0000256" key="8">
    <source>
        <dbReference type="ARBA" id="ARBA00013025"/>
    </source>
</evidence>
<evidence type="ECO:0000313" key="25">
    <source>
        <dbReference type="Proteomes" id="UP000179076"/>
    </source>
</evidence>
<dbReference type="SUPFAM" id="SSF53623">
    <property type="entry name" value="MurD-like peptide ligases, catalytic domain"/>
    <property type="match status" value="1"/>
</dbReference>
<evidence type="ECO:0000256" key="20">
    <source>
        <dbReference type="ARBA" id="ARBA00047808"/>
    </source>
</evidence>
<dbReference type="GO" id="GO:0046656">
    <property type="term" value="P:folic acid biosynthetic process"/>
    <property type="evidence" value="ECO:0007669"/>
    <property type="project" value="UniProtKB-KW"/>
</dbReference>
<reference evidence="24 25" key="1">
    <citation type="journal article" date="2016" name="Nat. Commun.">
        <title>Thousands of microbial genomes shed light on interconnected biogeochemical processes in an aquifer system.</title>
        <authorList>
            <person name="Anantharaman K."/>
            <person name="Brown C.T."/>
            <person name="Hug L.A."/>
            <person name="Sharon I."/>
            <person name="Castelle C.J."/>
            <person name="Probst A.J."/>
            <person name="Thomas B.C."/>
            <person name="Singh A."/>
            <person name="Wilkins M.J."/>
            <person name="Karaoz U."/>
            <person name="Brodie E.L."/>
            <person name="Williams K.H."/>
            <person name="Hubbard S.S."/>
            <person name="Banfield J.F."/>
        </authorList>
    </citation>
    <scope>NUCLEOTIDE SEQUENCE [LARGE SCALE GENOMIC DNA]</scope>
</reference>
<comment type="similarity">
    <text evidence="5">Belongs to the folylpolyglutamate synthase family.</text>
</comment>
<dbReference type="Proteomes" id="UP000179076">
    <property type="component" value="Unassembled WGS sequence"/>
</dbReference>
<comment type="caution">
    <text evidence="24">The sequence shown here is derived from an EMBL/GenBank/DDBJ whole genome shotgun (WGS) entry which is preliminary data.</text>
</comment>
<keyword evidence="10" id="KW-0436">Ligase</keyword>
<comment type="pathway">
    <text evidence="3">Cofactor biosynthesis; tetrahydrofolate biosynthesis; 7,8-dihydrofolate from 2-amino-4-hydroxy-6-hydroxymethyl-7,8-dihydropteridine diphosphate and 4-aminobenzoate: step 2/2.</text>
</comment>
<dbReference type="GO" id="GO:0046872">
    <property type="term" value="F:metal ion binding"/>
    <property type="evidence" value="ECO:0007669"/>
    <property type="project" value="UniProtKB-KW"/>
</dbReference>
<comment type="pathway">
    <text evidence="4">Cofactor biosynthesis; tetrahydrofolylpolyglutamate biosynthesis.</text>
</comment>
<dbReference type="EC" id="6.3.2.12" evidence="7"/>
<feature type="non-terminal residue" evidence="24">
    <location>
        <position position="316"/>
    </location>
</feature>
<evidence type="ECO:0000256" key="16">
    <source>
        <dbReference type="ARBA" id="ARBA00030048"/>
    </source>
</evidence>
<dbReference type="NCBIfam" id="TIGR01499">
    <property type="entry name" value="folC"/>
    <property type="match status" value="1"/>
</dbReference>
<dbReference type="Pfam" id="PF08245">
    <property type="entry name" value="Mur_ligase_M"/>
    <property type="match status" value="1"/>
</dbReference>
<dbReference type="GO" id="GO:0008841">
    <property type="term" value="F:dihydrofolate synthase activity"/>
    <property type="evidence" value="ECO:0007669"/>
    <property type="project" value="UniProtKB-EC"/>
</dbReference>
<keyword evidence="13" id="KW-0067">ATP-binding</keyword>
<dbReference type="InterPro" id="IPR013221">
    <property type="entry name" value="Mur_ligase_cen"/>
</dbReference>
<dbReference type="GO" id="GO:0046654">
    <property type="term" value="P:tetrahydrofolate biosynthetic process"/>
    <property type="evidence" value="ECO:0007669"/>
    <property type="project" value="UniProtKB-UniPathway"/>
</dbReference>
<keyword evidence="11" id="KW-0479">Metal-binding</keyword>
<dbReference type="PANTHER" id="PTHR11136">
    <property type="entry name" value="FOLYLPOLYGLUTAMATE SYNTHASE-RELATED"/>
    <property type="match status" value="1"/>
</dbReference>
<sequence length="316" mass="34412">MITMRPLPSARGLSDWLGWIEQLHPRVIDLGLERVAAVLQAMKLARPSFTVITIGGTNGKGSTVTLCDAILRAAGYRVGAYMSPHLIRYNERVRVDGRMVSDRELCDAFERVEAHRGDARLTYFEYGTIAALDIFTRQSVDIAILEVGMGGRLDAVNAVDPDIAVVTSIGIDHVDWLGPDRESIGREKAGIFRAARPAVCGDLDPPASLIDSAERSGATLYRIGREFSAMPAPPGWSYQFGERLRAGLPFPLLRGDYQLRNAACALTALELLADRHPTTQAQIRQGLLTAFVPGRFQVLPGAVPTILDVAHNEQAA</sequence>
<evidence type="ECO:0000256" key="4">
    <source>
        <dbReference type="ARBA" id="ARBA00005150"/>
    </source>
</evidence>
<proteinExistence type="inferred from homology"/>
<comment type="catalytic activity">
    <reaction evidence="22">
        <text>7,8-dihydropteroate + L-glutamate + ATP = 7,8-dihydrofolate + ADP + phosphate + H(+)</text>
        <dbReference type="Rhea" id="RHEA:23584"/>
        <dbReference type="ChEBI" id="CHEBI:15378"/>
        <dbReference type="ChEBI" id="CHEBI:17839"/>
        <dbReference type="ChEBI" id="CHEBI:29985"/>
        <dbReference type="ChEBI" id="CHEBI:30616"/>
        <dbReference type="ChEBI" id="CHEBI:43474"/>
        <dbReference type="ChEBI" id="CHEBI:57451"/>
        <dbReference type="ChEBI" id="CHEBI:456216"/>
        <dbReference type="EC" id="6.3.2.12"/>
    </reaction>
</comment>
<accession>A0A1F6V7N7</accession>
<evidence type="ECO:0000256" key="9">
    <source>
        <dbReference type="ARBA" id="ARBA00019357"/>
    </source>
</evidence>
<protein>
    <recommendedName>
        <fullName evidence="9">Dihydrofolate synthase/folylpolyglutamate synthase</fullName>
        <ecNumber evidence="7">6.3.2.12</ecNumber>
        <ecNumber evidence="8">6.3.2.17</ecNumber>
    </recommendedName>
    <alternativeName>
        <fullName evidence="18">Folylpoly-gamma-glutamate synthetase-dihydrofolate synthetase</fullName>
    </alternativeName>
    <alternativeName>
        <fullName evidence="16">Folylpolyglutamate synthetase</fullName>
    </alternativeName>
    <alternativeName>
        <fullName evidence="17">Tetrahydrofolylpolyglutamate synthase</fullName>
    </alternativeName>
</protein>
<dbReference type="UniPathway" id="UPA00077">
    <property type="reaction ID" value="UER00157"/>
</dbReference>
<evidence type="ECO:0000256" key="3">
    <source>
        <dbReference type="ARBA" id="ARBA00004799"/>
    </source>
</evidence>
<evidence type="ECO:0000259" key="23">
    <source>
        <dbReference type="Pfam" id="PF08245"/>
    </source>
</evidence>
<evidence type="ECO:0000256" key="6">
    <source>
        <dbReference type="ARBA" id="ARBA00011245"/>
    </source>
</evidence>
<evidence type="ECO:0000256" key="1">
    <source>
        <dbReference type="ARBA" id="ARBA00001946"/>
    </source>
</evidence>
<evidence type="ECO:0000256" key="11">
    <source>
        <dbReference type="ARBA" id="ARBA00022723"/>
    </source>
</evidence>
<dbReference type="InterPro" id="IPR036565">
    <property type="entry name" value="Mur-like_cat_sf"/>
</dbReference>
<dbReference type="EC" id="6.3.2.17" evidence="8"/>
<comment type="catalytic activity">
    <reaction evidence="21">
        <text>(6R)-5,10-methylenetetrahydrofolyl-(gamma-L-Glu)(n) + L-glutamate + ATP = (6R)-5,10-methylenetetrahydrofolyl-(gamma-L-Glu)(n+1) + ADP + phosphate + H(+)</text>
        <dbReference type="Rhea" id="RHEA:51912"/>
        <dbReference type="Rhea" id="RHEA-COMP:13257"/>
        <dbReference type="Rhea" id="RHEA-COMP:13258"/>
        <dbReference type="ChEBI" id="CHEBI:15378"/>
        <dbReference type="ChEBI" id="CHEBI:29985"/>
        <dbReference type="ChEBI" id="CHEBI:30616"/>
        <dbReference type="ChEBI" id="CHEBI:43474"/>
        <dbReference type="ChEBI" id="CHEBI:136572"/>
        <dbReference type="ChEBI" id="CHEBI:456216"/>
        <dbReference type="EC" id="6.3.2.17"/>
    </reaction>
</comment>
<keyword evidence="12" id="KW-0547">Nucleotide-binding</keyword>
<keyword evidence="15" id="KW-0289">Folate biosynthesis</keyword>
<evidence type="ECO:0000256" key="5">
    <source>
        <dbReference type="ARBA" id="ARBA00008276"/>
    </source>
</evidence>
<evidence type="ECO:0000256" key="10">
    <source>
        <dbReference type="ARBA" id="ARBA00022598"/>
    </source>
</evidence>
<name>A0A1F6V7N7_9PROT</name>
<evidence type="ECO:0000256" key="22">
    <source>
        <dbReference type="ARBA" id="ARBA00049161"/>
    </source>
</evidence>
<evidence type="ECO:0000256" key="19">
    <source>
        <dbReference type="ARBA" id="ARBA00047493"/>
    </source>
</evidence>
<evidence type="ECO:0000256" key="12">
    <source>
        <dbReference type="ARBA" id="ARBA00022741"/>
    </source>
</evidence>
<dbReference type="EMBL" id="MFSP01000105">
    <property type="protein sequence ID" value="OGI65638.1"/>
    <property type="molecule type" value="Genomic_DNA"/>
</dbReference>
<evidence type="ECO:0000313" key="24">
    <source>
        <dbReference type="EMBL" id="OGI65638.1"/>
    </source>
</evidence>
<dbReference type="AlphaFoldDB" id="A0A1F6V7N7"/>
<evidence type="ECO:0000256" key="18">
    <source>
        <dbReference type="ARBA" id="ARBA00032510"/>
    </source>
</evidence>
<dbReference type="GO" id="GO:0005524">
    <property type="term" value="F:ATP binding"/>
    <property type="evidence" value="ECO:0007669"/>
    <property type="project" value="UniProtKB-KW"/>
</dbReference>
<evidence type="ECO:0000256" key="21">
    <source>
        <dbReference type="ARBA" id="ARBA00049035"/>
    </source>
</evidence>
<evidence type="ECO:0000256" key="13">
    <source>
        <dbReference type="ARBA" id="ARBA00022840"/>
    </source>
</evidence>
<dbReference type="Gene3D" id="3.40.1190.10">
    <property type="entry name" value="Mur-like, catalytic domain"/>
    <property type="match status" value="1"/>
</dbReference>
<dbReference type="FunFam" id="3.40.1190.10:FF:000004">
    <property type="entry name" value="Dihydrofolate synthase/folylpolyglutamate synthase"/>
    <property type="match status" value="1"/>
</dbReference>
<evidence type="ECO:0000256" key="17">
    <source>
        <dbReference type="ARBA" id="ARBA00030592"/>
    </source>
</evidence>
<comment type="subunit">
    <text evidence="6">Monomer.</text>
</comment>
<gene>
    <name evidence="24" type="ORF">A2W18_11580</name>
</gene>
<evidence type="ECO:0000256" key="15">
    <source>
        <dbReference type="ARBA" id="ARBA00022909"/>
    </source>
</evidence>
<comment type="catalytic activity">
    <reaction evidence="19">
        <text>(6S)-5,6,7,8-tetrahydrofolyl-(gamma-L-Glu)(n) + L-glutamate + ATP = (6S)-5,6,7,8-tetrahydrofolyl-(gamma-L-Glu)(n+1) + ADP + phosphate + H(+)</text>
        <dbReference type="Rhea" id="RHEA:10580"/>
        <dbReference type="Rhea" id="RHEA-COMP:14738"/>
        <dbReference type="Rhea" id="RHEA-COMP:14740"/>
        <dbReference type="ChEBI" id="CHEBI:15378"/>
        <dbReference type="ChEBI" id="CHEBI:29985"/>
        <dbReference type="ChEBI" id="CHEBI:30616"/>
        <dbReference type="ChEBI" id="CHEBI:43474"/>
        <dbReference type="ChEBI" id="CHEBI:141005"/>
        <dbReference type="ChEBI" id="CHEBI:456216"/>
        <dbReference type="EC" id="6.3.2.17"/>
    </reaction>
</comment>